<evidence type="ECO:0000256" key="1">
    <source>
        <dbReference type="SAM" id="MobiDB-lite"/>
    </source>
</evidence>
<evidence type="ECO:0000313" key="4">
    <source>
        <dbReference type="Proteomes" id="UP000594262"/>
    </source>
</evidence>
<proteinExistence type="predicted"/>
<feature type="region of interest" description="Disordered" evidence="1">
    <location>
        <begin position="159"/>
        <end position="262"/>
    </location>
</feature>
<feature type="domain" description="PNT" evidence="2">
    <location>
        <begin position="250"/>
        <end position="334"/>
    </location>
</feature>
<dbReference type="PROSITE" id="PS51433">
    <property type="entry name" value="PNT"/>
    <property type="match status" value="1"/>
</dbReference>
<dbReference type="Pfam" id="PF02198">
    <property type="entry name" value="SAM_PNT"/>
    <property type="match status" value="1"/>
</dbReference>
<dbReference type="GO" id="GO:0043565">
    <property type="term" value="F:sequence-specific DNA binding"/>
    <property type="evidence" value="ECO:0007669"/>
    <property type="project" value="InterPro"/>
</dbReference>
<dbReference type="SUPFAM" id="SSF47769">
    <property type="entry name" value="SAM/Pointed domain"/>
    <property type="match status" value="1"/>
</dbReference>
<keyword evidence="4" id="KW-1185">Reference proteome</keyword>
<dbReference type="GeneID" id="136805952"/>
<dbReference type="Proteomes" id="UP000594262">
    <property type="component" value="Unplaced"/>
</dbReference>
<feature type="compositionally biased region" description="Pro residues" evidence="1">
    <location>
        <begin position="159"/>
        <end position="168"/>
    </location>
</feature>
<dbReference type="SMART" id="SM00251">
    <property type="entry name" value="SAM_PNT"/>
    <property type="match status" value="1"/>
</dbReference>
<dbReference type="OrthoDB" id="10042983at2759"/>
<evidence type="ECO:0000259" key="2">
    <source>
        <dbReference type="PROSITE" id="PS51433"/>
    </source>
</evidence>
<evidence type="ECO:0000313" key="3">
    <source>
        <dbReference type="EnsemblMetazoa" id="CLYHEMP004563.1"/>
    </source>
</evidence>
<dbReference type="Gene3D" id="1.10.150.50">
    <property type="entry name" value="Transcription Factor, Ets-1"/>
    <property type="match status" value="1"/>
</dbReference>
<dbReference type="InterPro" id="IPR013761">
    <property type="entry name" value="SAM/pointed_sf"/>
</dbReference>
<feature type="compositionally biased region" description="Polar residues" evidence="1">
    <location>
        <begin position="55"/>
        <end position="68"/>
    </location>
</feature>
<feature type="region of interest" description="Disordered" evidence="1">
    <location>
        <begin position="15"/>
        <end position="109"/>
    </location>
</feature>
<reference evidence="3" key="1">
    <citation type="submission" date="2021-01" db="UniProtKB">
        <authorList>
            <consortium name="EnsemblMetazoa"/>
        </authorList>
    </citation>
    <scope>IDENTIFICATION</scope>
</reference>
<dbReference type="EnsemblMetazoa" id="CLYHEMT004563.1">
    <property type="protein sequence ID" value="CLYHEMP004563.1"/>
    <property type="gene ID" value="CLYHEMG004563"/>
</dbReference>
<accession>A0A7M5V127</accession>
<protein>
    <recommendedName>
        <fullName evidence="2">PNT domain-containing protein</fullName>
    </recommendedName>
</protein>
<feature type="compositionally biased region" description="Low complexity" evidence="1">
    <location>
        <begin position="203"/>
        <end position="213"/>
    </location>
</feature>
<sequence length="340" mass="37296">MVGFLPSHDSLAAMSYGYPSPTPHDPNYQPSGTAENNTGSTQPTSGAPVKLYHPTPSTYRMEASSSRATLHHQGSEWPPPSSRGQPSSHHQVAEWLPSTSRGPPPTYSAQHGVVIQTYQGGTPPPPVLVSHHVGGESDALGNCLCASCVSFNNNRPPDYPPTLPPAPTLPHHSSATHHPQSSSSWHQQHSNISHSGGVHHSDYYSSPSSSHSSNFPPPQISSTMTAHERNNNEPSMVSPSSRYTPGAMMHGSAGDNLSQRQEMMPSDPREWTAHDVMKWIQWASVTLKVRDLHMERFQMNGKALCLMDLSMFLYRVPDGGERLYQDFQARLQKALCQDKR</sequence>
<name>A0A7M5V127_9CNID</name>
<dbReference type="InterPro" id="IPR003118">
    <property type="entry name" value="Pointed_dom"/>
</dbReference>
<feature type="compositionally biased region" description="Low complexity" evidence="1">
    <location>
        <begin position="169"/>
        <end position="195"/>
    </location>
</feature>
<dbReference type="AlphaFoldDB" id="A0A7M5V127"/>
<dbReference type="RefSeq" id="XP_066918645.1">
    <property type="nucleotide sequence ID" value="XM_067062544.1"/>
</dbReference>
<feature type="compositionally biased region" description="Polar residues" evidence="1">
    <location>
        <begin position="28"/>
        <end position="45"/>
    </location>
</feature>
<organism evidence="3 4">
    <name type="scientific">Clytia hemisphaerica</name>
    <dbReference type="NCBI Taxonomy" id="252671"/>
    <lineage>
        <taxon>Eukaryota</taxon>
        <taxon>Metazoa</taxon>
        <taxon>Cnidaria</taxon>
        <taxon>Hydrozoa</taxon>
        <taxon>Hydroidolina</taxon>
        <taxon>Leptothecata</taxon>
        <taxon>Obeliida</taxon>
        <taxon>Clytiidae</taxon>
        <taxon>Clytia</taxon>
    </lineage>
</organism>
<feature type="compositionally biased region" description="Polar residues" evidence="1">
    <location>
        <begin position="232"/>
        <end position="243"/>
    </location>
</feature>